<proteinExistence type="inferred from homology"/>
<protein>
    <submittedName>
        <fullName evidence="3">ComF family protein</fullName>
    </submittedName>
</protein>
<sequence length="225" mass="26127">MRKEIGWMRFFRKDEESYLCEKCEKKLTKITGKTCAICHRPLETVSSQYKKEDLCLDCYRWEQDEKWRSVLKKNLSLYVYNAFLAEIIARFKYRGDYVLAKIFAADVLGALQNMKYDFVTPIPLSNERLFERGFNQAEAIVREAGIRPVHVLSRIHSEKQAKKTREERMHLPDIFSVTDVTQVQGKTVLLIDDIYTTGSTLRHAAYKLKKAGAKTVRSFTIARGG</sequence>
<comment type="similarity">
    <text evidence="1">Belongs to the ComF/GntX family.</text>
</comment>
<evidence type="ECO:0000313" key="4">
    <source>
        <dbReference type="Proteomes" id="UP001164718"/>
    </source>
</evidence>
<evidence type="ECO:0000259" key="2">
    <source>
        <dbReference type="Pfam" id="PF00156"/>
    </source>
</evidence>
<dbReference type="InterPro" id="IPR051910">
    <property type="entry name" value="ComF/GntX_DNA_util-trans"/>
</dbReference>
<dbReference type="InterPro" id="IPR029057">
    <property type="entry name" value="PRTase-like"/>
</dbReference>
<dbReference type="RefSeq" id="WP_275417566.1">
    <property type="nucleotide sequence ID" value="NZ_CP106878.1"/>
</dbReference>
<dbReference type="Proteomes" id="UP001164718">
    <property type="component" value="Chromosome"/>
</dbReference>
<accession>A0A9E8RXP4</accession>
<dbReference type="InterPro" id="IPR000836">
    <property type="entry name" value="PRTase_dom"/>
</dbReference>
<reference evidence="3" key="1">
    <citation type="submission" date="2022-09" db="EMBL/GenBank/DDBJ databases">
        <title>Complete Genomes of Fervidibacillus albus and Fervidibacillus halotolerans isolated from tidal flat sediments.</title>
        <authorList>
            <person name="Kwon K.K."/>
            <person name="Yang S.-H."/>
            <person name="Park M.J."/>
            <person name="Oh H.-M."/>
        </authorList>
    </citation>
    <scope>NUCLEOTIDE SEQUENCE</scope>
    <source>
        <strain evidence="3">MEBiC13591</strain>
    </source>
</reference>
<evidence type="ECO:0000313" key="3">
    <source>
        <dbReference type="EMBL" id="WAA09782.1"/>
    </source>
</evidence>
<dbReference type="Gene3D" id="3.40.50.2020">
    <property type="match status" value="1"/>
</dbReference>
<dbReference type="CDD" id="cd06223">
    <property type="entry name" value="PRTases_typeI"/>
    <property type="match status" value="1"/>
</dbReference>
<dbReference type="AlphaFoldDB" id="A0A9E8RXP4"/>
<keyword evidence="4" id="KW-1185">Reference proteome</keyword>
<dbReference type="SUPFAM" id="SSF53271">
    <property type="entry name" value="PRTase-like"/>
    <property type="match status" value="1"/>
</dbReference>
<dbReference type="Pfam" id="PF00156">
    <property type="entry name" value="Pribosyltran"/>
    <property type="match status" value="1"/>
</dbReference>
<feature type="domain" description="Phosphoribosyltransferase" evidence="2">
    <location>
        <begin position="132"/>
        <end position="223"/>
    </location>
</feature>
<dbReference type="EMBL" id="CP106878">
    <property type="protein sequence ID" value="WAA09782.1"/>
    <property type="molecule type" value="Genomic_DNA"/>
</dbReference>
<gene>
    <name evidence="3" type="ORF">OE104_14960</name>
</gene>
<dbReference type="PANTHER" id="PTHR47505">
    <property type="entry name" value="DNA UTILIZATION PROTEIN YHGH"/>
    <property type="match status" value="1"/>
</dbReference>
<evidence type="ECO:0000256" key="1">
    <source>
        <dbReference type="ARBA" id="ARBA00008007"/>
    </source>
</evidence>
<organism evidence="3 4">
    <name type="scientific">Fervidibacillus albus</name>
    <dbReference type="NCBI Taxonomy" id="2980026"/>
    <lineage>
        <taxon>Bacteria</taxon>
        <taxon>Bacillati</taxon>
        <taxon>Bacillota</taxon>
        <taxon>Bacilli</taxon>
        <taxon>Bacillales</taxon>
        <taxon>Bacillaceae</taxon>
        <taxon>Fervidibacillus</taxon>
    </lineage>
</organism>
<dbReference type="PANTHER" id="PTHR47505:SF1">
    <property type="entry name" value="DNA UTILIZATION PROTEIN YHGH"/>
    <property type="match status" value="1"/>
</dbReference>
<name>A0A9E8RXP4_9BACI</name>
<dbReference type="KEGG" id="faf:OE104_14960"/>